<feature type="region of interest" description="Disordered" evidence="1">
    <location>
        <begin position="232"/>
        <end position="306"/>
    </location>
</feature>
<evidence type="ECO:0000313" key="4">
    <source>
        <dbReference type="Proteomes" id="UP000598032"/>
    </source>
</evidence>
<feature type="compositionally biased region" description="Gly residues" evidence="1">
    <location>
        <begin position="255"/>
        <end position="286"/>
    </location>
</feature>
<accession>A0ABN7HPR7</accession>
<dbReference type="Proteomes" id="UP000598032">
    <property type="component" value="Unassembled WGS sequence"/>
</dbReference>
<reference evidence="3 4" key="1">
    <citation type="submission" date="2020-10" db="EMBL/GenBank/DDBJ databases">
        <authorList>
            <person name="Peeters C."/>
        </authorList>
    </citation>
    <scope>NUCLEOTIDE SEQUENCE [LARGE SCALE GENOMIC DNA]</scope>
    <source>
        <strain evidence="3 4">LMG 28140</strain>
    </source>
</reference>
<evidence type="ECO:0000256" key="2">
    <source>
        <dbReference type="SAM" id="Phobius"/>
    </source>
</evidence>
<gene>
    <name evidence="3" type="ORF">LMG28140_02357</name>
</gene>
<organism evidence="3 4">
    <name type="scientific">Paraburkholderia metrosideri</name>
    <dbReference type="NCBI Taxonomy" id="580937"/>
    <lineage>
        <taxon>Bacteria</taxon>
        <taxon>Pseudomonadati</taxon>
        <taxon>Pseudomonadota</taxon>
        <taxon>Betaproteobacteria</taxon>
        <taxon>Burkholderiales</taxon>
        <taxon>Burkholderiaceae</taxon>
        <taxon>Paraburkholderia</taxon>
    </lineage>
</organism>
<proteinExistence type="predicted"/>
<keyword evidence="2" id="KW-0472">Membrane</keyword>
<comment type="caution">
    <text evidence="3">The sequence shown here is derived from an EMBL/GenBank/DDBJ whole genome shotgun (WGS) entry which is preliminary data.</text>
</comment>
<feature type="transmembrane region" description="Helical" evidence="2">
    <location>
        <begin position="59"/>
        <end position="81"/>
    </location>
</feature>
<name>A0ABN7HPR7_9BURK</name>
<evidence type="ECO:0000313" key="3">
    <source>
        <dbReference type="EMBL" id="CAD6530528.1"/>
    </source>
</evidence>
<keyword evidence="2" id="KW-0812">Transmembrane</keyword>
<sequence length="306" mass="31267">MRVGGSSAKPFGPPGPPFAYAMARYALLAPTGAASMAGAHHPHLKSSSMRNLDFSSWQALLSTLLGLAVITLIGVGIRLLLMQTVQQRRERENRQINERLRTLIAAYKTLGGSFTGNLAVDPTHLRDLKRASMAVPAPAQAALDAAADVAALHGESKEASDDPAASDRSRRIRDAVEAALADVILLGTEEQVRLATQAAMEMTQGRTIHTAELVVSLRNFIREVLDLDPMPRGLPIPAQGPARPSGAKGKDGGREGGGTGGGKAGGAGGGAGAGMGGGGGGGGMGSAGSVEHGSAHHPDDSDLSQV</sequence>
<dbReference type="EMBL" id="CAJHCP010000005">
    <property type="protein sequence ID" value="CAD6530528.1"/>
    <property type="molecule type" value="Genomic_DNA"/>
</dbReference>
<keyword evidence="4" id="KW-1185">Reference proteome</keyword>
<protein>
    <submittedName>
        <fullName evidence="3">Uncharacterized protein</fullName>
    </submittedName>
</protein>
<keyword evidence="2" id="KW-1133">Transmembrane helix</keyword>
<evidence type="ECO:0000256" key="1">
    <source>
        <dbReference type="SAM" id="MobiDB-lite"/>
    </source>
</evidence>